<protein>
    <submittedName>
        <fullName evidence="1">Uncharacterized protein</fullName>
    </submittedName>
</protein>
<accession>A0A392UZM0</accession>
<evidence type="ECO:0000313" key="1">
    <source>
        <dbReference type="EMBL" id="MCI79580.1"/>
    </source>
</evidence>
<evidence type="ECO:0000313" key="2">
    <source>
        <dbReference type="Proteomes" id="UP000265520"/>
    </source>
</evidence>
<proteinExistence type="predicted"/>
<comment type="caution">
    <text evidence="1">The sequence shown here is derived from an EMBL/GenBank/DDBJ whole genome shotgun (WGS) entry which is preliminary data.</text>
</comment>
<dbReference type="AlphaFoldDB" id="A0A392UZM0"/>
<dbReference type="Proteomes" id="UP000265520">
    <property type="component" value="Unassembled WGS sequence"/>
</dbReference>
<name>A0A392UZM0_9FABA</name>
<dbReference type="EMBL" id="LXQA010976880">
    <property type="protein sequence ID" value="MCI79580.1"/>
    <property type="molecule type" value="Genomic_DNA"/>
</dbReference>
<sequence length="31" mass="3446">MEPTLKGGPQLCCEGGSVTYTQYDDQVGRRR</sequence>
<organism evidence="1 2">
    <name type="scientific">Trifolium medium</name>
    <dbReference type="NCBI Taxonomy" id="97028"/>
    <lineage>
        <taxon>Eukaryota</taxon>
        <taxon>Viridiplantae</taxon>
        <taxon>Streptophyta</taxon>
        <taxon>Embryophyta</taxon>
        <taxon>Tracheophyta</taxon>
        <taxon>Spermatophyta</taxon>
        <taxon>Magnoliopsida</taxon>
        <taxon>eudicotyledons</taxon>
        <taxon>Gunneridae</taxon>
        <taxon>Pentapetalae</taxon>
        <taxon>rosids</taxon>
        <taxon>fabids</taxon>
        <taxon>Fabales</taxon>
        <taxon>Fabaceae</taxon>
        <taxon>Papilionoideae</taxon>
        <taxon>50 kb inversion clade</taxon>
        <taxon>NPAAA clade</taxon>
        <taxon>Hologalegina</taxon>
        <taxon>IRL clade</taxon>
        <taxon>Trifolieae</taxon>
        <taxon>Trifolium</taxon>
    </lineage>
</organism>
<feature type="non-terminal residue" evidence="1">
    <location>
        <position position="31"/>
    </location>
</feature>
<keyword evidence="2" id="KW-1185">Reference proteome</keyword>
<reference evidence="1 2" key="1">
    <citation type="journal article" date="2018" name="Front. Plant Sci.">
        <title>Red Clover (Trifolium pratense) and Zigzag Clover (T. medium) - A Picture of Genomic Similarities and Differences.</title>
        <authorList>
            <person name="Dluhosova J."/>
            <person name="Istvanek J."/>
            <person name="Nedelnik J."/>
            <person name="Repkova J."/>
        </authorList>
    </citation>
    <scope>NUCLEOTIDE SEQUENCE [LARGE SCALE GENOMIC DNA]</scope>
    <source>
        <strain evidence="2">cv. 10/8</strain>
        <tissue evidence="1">Leaf</tissue>
    </source>
</reference>